<feature type="domain" description="Paraneoplastic antigen Ma-like C-terminal" evidence="3">
    <location>
        <begin position="35"/>
        <end position="172"/>
    </location>
</feature>
<evidence type="ECO:0000259" key="2">
    <source>
        <dbReference type="Pfam" id="PF00078"/>
    </source>
</evidence>
<protein>
    <submittedName>
        <fullName evidence="4">Uncharacterized protein</fullName>
    </submittedName>
</protein>
<name>A0A437C6A1_ORYJA</name>
<dbReference type="CDD" id="cd01647">
    <property type="entry name" value="RT_LTR"/>
    <property type="match status" value="1"/>
</dbReference>
<organism evidence="4 5">
    <name type="scientific">Oryzias javanicus</name>
    <name type="common">Javanese ricefish</name>
    <name type="synonym">Aplocheilus javanicus</name>
    <dbReference type="NCBI Taxonomy" id="123683"/>
    <lineage>
        <taxon>Eukaryota</taxon>
        <taxon>Metazoa</taxon>
        <taxon>Chordata</taxon>
        <taxon>Craniata</taxon>
        <taxon>Vertebrata</taxon>
        <taxon>Euteleostomi</taxon>
        <taxon>Actinopterygii</taxon>
        <taxon>Neopterygii</taxon>
        <taxon>Teleostei</taxon>
        <taxon>Neoteleostei</taxon>
        <taxon>Acanthomorphata</taxon>
        <taxon>Ovalentaria</taxon>
        <taxon>Atherinomorphae</taxon>
        <taxon>Beloniformes</taxon>
        <taxon>Adrianichthyidae</taxon>
        <taxon>Oryziinae</taxon>
        <taxon>Oryzias</taxon>
    </lineage>
</organism>
<dbReference type="SUPFAM" id="SSF56672">
    <property type="entry name" value="DNA/RNA polymerases"/>
    <property type="match status" value="1"/>
</dbReference>
<dbReference type="PANTHER" id="PTHR24559:SF435">
    <property type="entry name" value="RIBONUCLEASE H"/>
    <property type="match status" value="1"/>
</dbReference>
<feature type="region of interest" description="Disordered" evidence="1">
    <location>
        <begin position="206"/>
        <end position="235"/>
    </location>
</feature>
<keyword evidence="5" id="KW-1185">Reference proteome</keyword>
<evidence type="ECO:0000313" key="4">
    <source>
        <dbReference type="EMBL" id="RVE58219.1"/>
    </source>
</evidence>
<feature type="compositionally biased region" description="Basic and acidic residues" evidence="1">
    <location>
        <begin position="206"/>
        <end position="227"/>
    </location>
</feature>
<dbReference type="InterPro" id="IPR053134">
    <property type="entry name" value="RNA-dir_DNA_polymerase"/>
</dbReference>
<sequence>MQQAQAGAAGPAAIMMPFFMGCPLVQKFNGDNVQVKFGDWKQQVESMLSFQSCTDSQKADILLNLLEGEAKREILTLEKRNRDTPKKILDVLHVLYGENTHVSVLRTRFFNCRQQPQDSLKSFSLQLRELFLLLKQRDEVGFEDGDSILRDQFVMGLRDSSLRQELRRLVRKTPALSFDEVKMEALALEQEQAELWTPSSCLAVEKQDNRTTRDTRRRPEPRWRSDNGARGVRGAPSESLCKDLFEEKHLDGVLPWLKLRAANGLSIPYKGYIVVDFQVGGVRVPNCGVVVVEDTYLGEKKAILGMNVISECWEDLFQEHRPPFKKGQPLKRAWEDVFADCQRIQAVSAREPLTRVARLACRSPVTVPANSEVILWAKTAPWPCGSKVSAMVEPLNEGGNVEIARTLVTVDHGRLPMRVRNLNPFPVVMSRFQKLANVCSVNPEDIRGCKEVSLCEVSPGVVEVAVIDVGESLPGVDGENQPLCPLGEDLTDEQQQQLGQVLRKWGHVFARHDDDYGHTNVVKHRIPTGSAEPIKERYRPVPPTLYKEIRSLLHNMLEQGVIRESSSPWAAPIVLVQKKGGAWRFCVDYRKLNRVTHKDAFPLPRIEDSLTTLTQAEWYSTLDLASGYWQVEVEEKDREKTAFTTPFGLFEFERCLLGSAMPSHFQR</sequence>
<accession>A0A437C6A1</accession>
<evidence type="ECO:0000256" key="1">
    <source>
        <dbReference type="SAM" id="MobiDB-lite"/>
    </source>
</evidence>
<dbReference type="Pfam" id="PF14893">
    <property type="entry name" value="PNMA"/>
    <property type="match status" value="1"/>
</dbReference>
<feature type="domain" description="Reverse transcriptase" evidence="2">
    <location>
        <begin position="576"/>
        <end position="659"/>
    </location>
</feature>
<dbReference type="Pfam" id="PF00078">
    <property type="entry name" value="RVT_1"/>
    <property type="match status" value="1"/>
</dbReference>
<dbReference type="InterPro" id="IPR043502">
    <property type="entry name" value="DNA/RNA_pol_sf"/>
</dbReference>
<dbReference type="Gene3D" id="3.10.10.10">
    <property type="entry name" value="HIV Type 1 Reverse Transcriptase, subunit A, domain 1"/>
    <property type="match status" value="1"/>
</dbReference>
<reference evidence="4 5" key="2">
    <citation type="submission" date="2019-01" db="EMBL/GenBank/DDBJ databases">
        <title>A chromosome length genome reference of the Java medaka (oryzias javanicus).</title>
        <authorList>
            <person name="Herpin A."/>
            <person name="Takehana Y."/>
            <person name="Naruse K."/>
            <person name="Ansai S."/>
            <person name="Kawaguchi M."/>
        </authorList>
    </citation>
    <scope>NUCLEOTIDE SEQUENCE [LARGE SCALE GENOMIC DNA]</scope>
    <source>
        <strain evidence="4">RS831</strain>
        <tissue evidence="4">Whole body</tissue>
    </source>
</reference>
<dbReference type="PANTHER" id="PTHR24559">
    <property type="entry name" value="TRANSPOSON TY3-I GAG-POL POLYPROTEIN"/>
    <property type="match status" value="1"/>
</dbReference>
<dbReference type="Proteomes" id="UP000283210">
    <property type="component" value="Chromosome 21"/>
</dbReference>
<dbReference type="InterPro" id="IPR000477">
    <property type="entry name" value="RT_dom"/>
</dbReference>
<dbReference type="InterPro" id="IPR048270">
    <property type="entry name" value="PNMA_C"/>
</dbReference>
<dbReference type="OrthoDB" id="6761011at2759"/>
<proteinExistence type="predicted"/>
<reference evidence="4 5" key="1">
    <citation type="submission" date="2018-11" db="EMBL/GenBank/DDBJ databases">
        <authorList>
            <person name="Lopez-Roques C."/>
            <person name="Donnadieu C."/>
            <person name="Bouchez O."/>
            <person name="Klopp C."/>
            <person name="Cabau C."/>
            <person name="Zahm M."/>
        </authorList>
    </citation>
    <scope>NUCLEOTIDE SEQUENCE [LARGE SCALE GENOMIC DNA]</scope>
    <source>
        <strain evidence="4">RS831</strain>
        <tissue evidence="4">Whole body</tissue>
    </source>
</reference>
<dbReference type="EMBL" id="CM012457">
    <property type="protein sequence ID" value="RVE58219.1"/>
    <property type="molecule type" value="Genomic_DNA"/>
</dbReference>
<gene>
    <name evidence="4" type="ORF">OJAV_G00207220</name>
</gene>
<evidence type="ECO:0000313" key="5">
    <source>
        <dbReference type="Proteomes" id="UP000283210"/>
    </source>
</evidence>
<dbReference type="AlphaFoldDB" id="A0A437C6A1"/>
<evidence type="ECO:0000259" key="3">
    <source>
        <dbReference type="Pfam" id="PF14893"/>
    </source>
</evidence>